<name>A0A246K296_9SPHN</name>
<dbReference type="Proteomes" id="UP000197361">
    <property type="component" value="Unassembled WGS sequence"/>
</dbReference>
<evidence type="ECO:0000313" key="4">
    <source>
        <dbReference type="Proteomes" id="UP000197361"/>
    </source>
</evidence>
<gene>
    <name evidence="3" type="ORF">CDQ92_06145</name>
</gene>
<comment type="caution">
    <text evidence="3">The sequence shown here is derived from an EMBL/GenBank/DDBJ whole genome shotgun (WGS) entry which is preliminary data.</text>
</comment>
<sequence length="237" mass="24256">MTLALRTAALATIVLLVIAPAAAAEKRFGLTSFEAIEVNADYIVEVTTRAPVGAVATGSQDALDRLTIDARDGRLVIGQRQFAGDAERRAPRGAVTIRINAANLRSATMGGAGLLRIDRMKGGRVTVGLRGPGTLSVGTIATDRLSVTMIGNGTMTLGGTAKQAQMTLSGAGMFVAGALAVDMLTFDGEGAGDHVLRAVKTARVTARGVGKTVVLGKPVCTVRNIGNGSVQCGAVKR</sequence>
<dbReference type="Pfam" id="PF10988">
    <property type="entry name" value="DUF2807"/>
    <property type="match status" value="1"/>
</dbReference>
<feature type="signal peptide" evidence="1">
    <location>
        <begin position="1"/>
        <end position="23"/>
    </location>
</feature>
<evidence type="ECO:0000313" key="3">
    <source>
        <dbReference type="EMBL" id="OWQ99665.1"/>
    </source>
</evidence>
<evidence type="ECO:0000256" key="1">
    <source>
        <dbReference type="SAM" id="SignalP"/>
    </source>
</evidence>
<dbReference type="AlphaFoldDB" id="A0A246K296"/>
<keyword evidence="4" id="KW-1185">Reference proteome</keyword>
<dbReference type="EMBL" id="NISK01000001">
    <property type="protein sequence ID" value="OWQ99665.1"/>
    <property type="molecule type" value="Genomic_DNA"/>
</dbReference>
<dbReference type="InterPro" id="IPR021255">
    <property type="entry name" value="DUF2807"/>
</dbReference>
<dbReference type="Gene3D" id="2.160.20.120">
    <property type="match status" value="1"/>
</dbReference>
<accession>A0A246K296</accession>
<feature type="domain" description="Putative auto-transporter adhesin head GIN" evidence="2">
    <location>
        <begin position="33"/>
        <end position="218"/>
    </location>
</feature>
<dbReference type="OrthoDB" id="7595459at2"/>
<keyword evidence="1" id="KW-0732">Signal</keyword>
<protein>
    <submittedName>
        <fullName evidence="3">DUF2807 domain-containing protein</fullName>
    </submittedName>
</protein>
<evidence type="ECO:0000259" key="2">
    <source>
        <dbReference type="Pfam" id="PF10988"/>
    </source>
</evidence>
<dbReference type="RefSeq" id="WP_088440409.1">
    <property type="nucleotide sequence ID" value="NZ_BMMC01000005.1"/>
</dbReference>
<reference evidence="3 4" key="1">
    <citation type="journal article" date="2010" name="Int. J. Syst. Evol. Microbiol.">
        <title>Sphingopyxis bauzanensis sp. nov., a psychrophilic bacterium isolated from soil.</title>
        <authorList>
            <person name="Zhang D.C."/>
            <person name="Liu H.C."/>
            <person name="Xin Y.H."/>
            <person name="Zhou Y.G."/>
            <person name="Schinner F."/>
            <person name="Margesin R."/>
        </authorList>
    </citation>
    <scope>NUCLEOTIDE SEQUENCE [LARGE SCALE GENOMIC DNA]</scope>
    <source>
        <strain evidence="3 4">DSM 22271</strain>
    </source>
</reference>
<proteinExistence type="predicted"/>
<feature type="chain" id="PRO_5013235938" evidence="1">
    <location>
        <begin position="24"/>
        <end position="237"/>
    </location>
</feature>
<organism evidence="3 4">
    <name type="scientific">Sphingopyxis bauzanensis</name>
    <dbReference type="NCBI Taxonomy" id="651663"/>
    <lineage>
        <taxon>Bacteria</taxon>
        <taxon>Pseudomonadati</taxon>
        <taxon>Pseudomonadota</taxon>
        <taxon>Alphaproteobacteria</taxon>
        <taxon>Sphingomonadales</taxon>
        <taxon>Sphingomonadaceae</taxon>
        <taxon>Sphingopyxis</taxon>
    </lineage>
</organism>